<feature type="transmembrane region" description="Helical" evidence="8">
    <location>
        <begin position="275"/>
        <end position="300"/>
    </location>
</feature>
<keyword evidence="3 8" id="KW-1133">Transmembrane helix</keyword>
<evidence type="ECO:0000256" key="7">
    <source>
        <dbReference type="PROSITE-ProRule" id="PRU00284"/>
    </source>
</evidence>
<dbReference type="GO" id="GO:0004888">
    <property type="term" value="F:transmembrane signaling receptor activity"/>
    <property type="evidence" value="ECO:0007669"/>
    <property type="project" value="InterPro"/>
</dbReference>
<comment type="subcellular location">
    <subcellularLocation>
        <location evidence="1">Membrane</location>
        <topology evidence="1">Multi-pass membrane protein</topology>
    </subcellularLocation>
</comment>
<evidence type="ECO:0000256" key="2">
    <source>
        <dbReference type="ARBA" id="ARBA00022692"/>
    </source>
</evidence>
<dbReference type="PROSITE" id="PS50885">
    <property type="entry name" value="HAMP"/>
    <property type="match status" value="1"/>
</dbReference>
<dbReference type="PROSITE" id="PS50111">
    <property type="entry name" value="CHEMOTAXIS_TRANSDUC_2"/>
    <property type="match status" value="1"/>
</dbReference>
<dbReference type="EMBL" id="JACJFM010000035">
    <property type="protein sequence ID" value="MBB1488788.1"/>
    <property type="molecule type" value="Genomic_DNA"/>
</dbReference>
<dbReference type="Gene3D" id="1.10.287.950">
    <property type="entry name" value="Methyl-accepting chemotaxis protein"/>
    <property type="match status" value="1"/>
</dbReference>
<dbReference type="CDD" id="cd11386">
    <property type="entry name" value="MCP_signal"/>
    <property type="match status" value="1"/>
</dbReference>
<dbReference type="SMART" id="SM00304">
    <property type="entry name" value="HAMP"/>
    <property type="match status" value="1"/>
</dbReference>
<evidence type="ECO:0000313" key="11">
    <source>
        <dbReference type="EMBL" id="MBB1488788.1"/>
    </source>
</evidence>
<name>A0A839IV05_9GAMM</name>
<evidence type="ECO:0000256" key="8">
    <source>
        <dbReference type="SAM" id="Phobius"/>
    </source>
</evidence>
<dbReference type="GO" id="GO:0007165">
    <property type="term" value="P:signal transduction"/>
    <property type="evidence" value="ECO:0007669"/>
    <property type="project" value="UniProtKB-KW"/>
</dbReference>
<evidence type="ECO:0000259" key="9">
    <source>
        <dbReference type="PROSITE" id="PS50111"/>
    </source>
</evidence>
<feature type="domain" description="HAMP" evidence="10">
    <location>
        <begin position="297"/>
        <end position="351"/>
    </location>
</feature>
<dbReference type="InterPro" id="IPR003660">
    <property type="entry name" value="HAMP_dom"/>
</dbReference>
<evidence type="ECO:0000256" key="5">
    <source>
        <dbReference type="ARBA" id="ARBA00023224"/>
    </source>
</evidence>
<feature type="domain" description="Methyl-accepting transducer" evidence="9">
    <location>
        <begin position="356"/>
        <end position="592"/>
    </location>
</feature>
<keyword evidence="12" id="KW-1185">Reference proteome</keyword>
<keyword evidence="5 7" id="KW-0807">Transducer</keyword>
<proteinExistence type="inferred from homology"/>
<dbReference type="SMART" id="SM00283">
    <property type="entry name" value="MA"/>
    <property type="match status" value="1"/>
</dbReference>
<keyword evidence="4 8" id="KW-0472">Membrane</keyword>
<dbReference type="GO" id="GO:0016020">
    <property type="term" value="C:membrane"/>
    <property type="evidence" value="ECO:0007669"/>
    <property type="project" value="UniProtKB-SubCell"/>
</dbReference>
<protein>
    <recommendedName>
        <fullName evidence="13">Methyl-accepting chemotaxis protein</fullName>
    </recommendedName>
</protein>
<accession>A0A839IV05</accession>
<reference evidence="11 12" key="1">
    <citation type="submission" date="2020-08" db="EMBL/GenBank/DDBJ databases">
        <title>Oceanospirillum sp. nov. isolated from marine sediment.</title>
        <authorList>
            <person name="Ji X."/>
        </authorList>
    </citation>
    <scope>NUCLEOTIDE SEQUENCE [LARGE SCALE GENOMIC DNA]</scope>
    <source>
        <strain evidence="11 12">D5</strain>
    </source>
</reference>
<comment type="caution">
    <text evidence="11">The sequence shown here is derived from an EMBL/GenBank/DDBJ whole genome shotgun (WGS) entry which is preliminary data.</text>
</comment>
<dbReference type="PANTHER" id="PTHR32089">
    <property type="entry name" value="METHYL-ACCEPTING CHEMOTAXIS PROTEIN MCPB"/>
    <property type="match status" value="1"/>
</dbReference>
<dbReference type="Proteomes" id="UP000565262">
    <property type="component" value="Unassembled WGS sequence"/>
</dbReference>
<comment type="similarity">
    <text evidence="6">Belongs to the methyl-accepting chemotaxis (MCP) protein family.</text>
</comment>
<dbReference type="GO" id="GO:0006935">
    <property type="term" value="P:chemotaxis"/>
    <property type="evidence" value="ECO:0007669"/>
    <property type="project" value="InterPro"/>
</dbReference>
<keyword evidence="2 8" id="KW-0812">Transmembrane</keyword>
<dbReference type="InterPro" id="IPR004089">
    <property type="entry name" value="MCPsignal_dom"/>
</dbReference>
<dbReference type="InterPro" id="IPR004090">
    <property type="entry name" value="Chemotax_Me-accpt_rcpt"/>
</dbReference>
<evidence type="ECO:0000256" key="3">
    <source>
        <dbReference type="ARBA" id="ARBA00022989"/>
    </source>
</evidence>
<evidence type="ECO:0000259" key="10">
    <source>
        <dbReference type="PROSITE" id="PS50885"/>
    </source>
</evidence>
<gene>
    <name evidence="11" type="ORF">H4O21_19450</name>
</gene>
<dbReference type="PRINTS" id="PR00260">
    <property type="entry name" value="CHEMTRNSDUCR"/>
</dbReference>
<dbReference type="PANTHER" id="PTHR32089:SF119">
    <property type="entry name" value="METHYL-ACCEPTING CHEMOTAXIS PROTEIN CTPL"/>
    <property type="match status" value="1"/>
</dbReference>
<feature type="transmembrane region" description="Helical" evidence="8">
    <location>
        <begin position="12"/>
        <end position="30"/>
    </location>
</feature>
<evidence type="ECO:0008006" key="13">
    <source>
        <dbReference type="Google" id="ProtNLM"/>
    </source>
</evidence>
<dbReference type="CDD" id="cd06225">
    <property type="entry name" value="HAMP"/>
    <property type="match status" value="1"/>
</dbReference>
<dbReference type="SUPFAM" id="SSF58104">
    <property type="entry name" value="Methyl-accepting chemotaxis protein (MCP) signaling domain"/>
    <property type="match status" value="1"/>
</dbReference>
<dbReference type="RefSeq" id="WP_182810558.1">
    <property type="nucleotide sequence ID" value="NZ_JACJFM010000035.1"/>
</dbReference>
<dbReference type="Pfam" id="PF00015">
    <property type="entry name" value="MCPsignal"/>
    <property type="match status" value="1"/>
</dbReference>
<evidence type="ECO:0000256" key="4">
    <source>
        <dbReference type="ARBA" id="ARBA00023136"/>
    </source>
</evidence>
<evidence type="ECO:0000256" key="6">
    <source>
        <dbReference type="ARBA" id="ARBA00029447"/>
    </source>
</evidence>
<dbReference type="AlphaFoldDB" id="A0A839IV05"/>
<sequence length="628" mass="68090">MSLNLSLRQKLIAIVLVVILGFGAMGLYTIQSLNGLTEASEHVSRLGEASQSVGNLQVRLLQFEKQRDSASPETITAIEQTLKALQSDGIAQLTAVEQAIDDQRASALIRENKAVLGPYLNQLGQWIETRKALGLSPDSGNLGQIEKDAAELLSEIEVFGSFAARLREVRAKEKDFLIYPNDEQKAEVIKTLEQLRTDIRAMAFDDIFFPFVDKYEATLNSVIQLRQQLAGLDQNLASARQQVSGNMQSATDYLQNNLLKSAQQHAAEESASTRWSVLIGSLVLASVIGLIVTSVAMSIARNMKQALAALNEVAHGNLTSSCRENGNQQDEFNQLARATNTMTSGLHDVVGHLVQSNQDLKQTADSMDGSVQQIVQGSQMISDRSSSLVAATEQISATADQVAETTQHVSESAQNAFDTAHRGAQVISEAIQALADVAEVVEETSHSVEALGARSKEIDVVIDLIVGVAEQTNLLALNAAIEAARAGEAGRGFAVVADEVRTLAEQTVKATSDITAKVEAIQQDTHKVIESMQRSKQRVDQGRALGDQAVSAVQDIERQTREAADQTEEIMNAVREVAMTTRQMAQDMDQISSEIDQNHQATAQIVAASRAVHERAEQLEGLTTRFRI</sequence>
<evidence type="ECO:0000256" key="1">
    <source>
        <dbReference type="ARBA" id="ARBA00004141"/>
    </source>
</evidence>
<organism evidence="11 12">
    <name type="scientific">Oceanospirillum sediminis</name>
    <dbReference type="NCBI Taxonomy" id="2760088"/>
    <lineage>
        <taxon>Bacteria</taxon>
        <taxon>Pseudomonadati</taxon>
        <taxon>Pseudomonadota</taxon>
        <taxon>Gammaproteobacteria</taxon>
        <taxon>Oceanospirillales</taxon>
        <taxon>Oceanospirillaceae</taxon>
        <taxon>Oceanospirillum</taxon>
    </lineage>
</organism>
<dbReference type="FunFam" id="1.10.287.950:FF:000001">
    <property type="entry name" value="Methyl-accepting chemotaxis sensory transducer"/>
    <property type="match status" value="1"/>
</dbReference>
<evidence type="ECO:0000313" key="12">
    <source>
        <dbReference type="Proteomes" id="UP000565262"/>
    </source>
</evidence>